<dbReference type="EMBL" id="CVRB01000001">
    <property type="protein sequence ID" value="CRK81093.1"/>
    <property type="molecule type" value="Genomic_DNA"/>
</dbReference>
<evidence type="ECO:0000256" key="3">
    <source>
        <dbReference type="ARBA" id="ARBA00022692"/>
    </source>
</evidence>
<keyword evidence="4 6" id="KW-1133">Transmembrane helix</keyword>
<feature type="domain" description="Phage shock protein PspC N-terminal" evidence="7">
    <location>
        <begin position="5"/>
        <end position="62"/>
    </location>
</feature>
<dbReference type="PANTHER" id="PTHR33885:SF3">
    <property type="entry name" value="PHAGE SHOCK PROTEIN C"/>
    <property type="match status" value="1"/>
</dbReference>
<dbReference type="Pfam" id="PF04024">
    <property type="entry name" value="PspC"/>
    <property type="match status" value="1"/>
</dbReference>
<dbReference type="InterPro" id="IPR052027">
    <property type="entry name" value="PspC"/>
</dbReference>
<accession>A0A0U1NSR8</accession>
<dbReference type="GO" id="GO:0005886">
    <property type="term" value="C:plasma membrane"/>
    <property type="evidence" value="ECO:0007669"/>
    <property type="project" value="UniProtKB-SubCell"/>
</dbReference>
<gene>
    <name evidence="8" type="ORF">BN000_00991</name>
</gene>
<evidence type="ECO:0000256" key="1">
    <source>
        <dbReference type="ARBA" id="ARBA00004162"/>
    </source>
</evidence>
<keyword evidence="5 6" id="KW-0472">Membrane</keyword>
<dbReference type="PANTHER" id="PTHR33885">
    <property type="entry name" value="PHAGE SHOCK PROTEIN C"/>
    <property type="match status" value="1"/>
</dbReference>
<keyword evidence="9" id="KW-1185">Reference proteome</keyword>
<dbReference type="OrthoDB" id="9815286at2"/>
<evidence type="ECO:0000256" key="6">
    <source>
        <dbReference type="SAM" id="Phobius"/>
    </source>
</evidence>
<dbReference type="STRING" id="1499688.BN000_00991"/>
<evidence type="ECO:0000259" key="7">
    <source>
        <dbReference type="Pfam" id="PF04024"/>
    </source>
</evidence>
<name>A0A0U1NSR8_9BACI</name>
<evidence type="ECO:0000256" key="5">
    <source>
        <dbReference type="ARBA" id="ARBA00023136"/>
    </source>
</evidence>
<evidence type="ECO:0000313" key="9">
    <source>
        <dbReference type="Proteomes" id="UP000199087"/>
    </source>
</evidence>
<evidence type="ECO:0000256" key="2">
    <source>
        <dbReference type="ARBA" id="ARBA00022475"/>
    </source>
</evidence>
<keyword evidence="2" id="KW-1003">Cell membrane</keyword>
<evidence type="ECO:0000313" key="8">
    <source>
        <dbReference type="EMBL" id="CRK81093.1"/>
    </source>
</evidence>
<protein>
    <submittedName>
        <fullName evidence="8">Pspc domain protein, truncated</fullName>
    </submittedName>
</protein>
<keyword evidence="3 6" id="KW-0812">Transmembrane</keyword>
<dbReference type="RefSeq" id="WP_090631629.1">
    <property type="nucleotide sequence ID" value="NZ_CVRB01000001.1"/>
</dbReference>
<dbReference type="Proteomes" id="UP000199087">
    <property type="component" value="Unassembled WGS sequence"/>
</dbReference>
<dbReference type="AlphaFoldDB" id="A0A0U1NSR8"/>
<dbReference type="InterPro" id="IPR007168">
    <property type="entry name" value="Phageshock_PspC_N"/>
</dbReference>
<feature type="transmembrane region" description="Helical" evidence="6">
    <location>
        <begin position="35"/>
        <end position="62"/>
    </location>
</feature>
<comment type="subcellular location">
    <subcellularLocation>
        <location evidence="1">Cell membrane</location>
        <topology evidence="1">Single-pass membrane protein</topology>
    </subcellularLocation>
</comment>
<organism evidence="8 9">
    <name type="scientific">Neobacillus massiliamazoniensis</name>
    <dbReference type="NCBI Taxonomy" id="1499688"/>
    <lineage>
        <taxon>Bacteria</taxon>
        <taxon>Bacillati</taxon>
        <taxon>Bacillota</taxon>
        <taxon>Bacilli</taxon>
        <taxon>Bacillales</taxon>
        <taxon>Bacillaceae</taxon>
        <taxon>Neobacillus</taxon>
    </lineage>
</organism>
<evidence type="ECO:0000256" key="4">
    <source>
        <dbReference type="ARBA" id="ARBA00022989"/>
    </source>
</evidence>
<reference evidence="9" key="1">
    <citation type="submission" date="2015-05" db="EMBL/GenBank/DDBJ databases">
        <authorList>
            <person name="Urmite Genomes"/>
        </authorList>
    </citation>
    <scope>NUCLEOTIDE SEQUENCE [LARGE SCALE GENOMIC DNA]</scope>
    <source>
        <strain evidence="9">LF1</strain>
    </source>
</reference>
<proteinExistence type="predicted"/>
<sequence length="72" mass="7901">MKDIKLVRSRSDQMLSGVLGGLAPLLKIDVTILRLVFALITFFTGIMPGTIVYIICACIIPIEPKAKDPGKW</sequence>